<evidence type="ECO:0000313" key="2">
    <source>
        <dbReference type="Proteomes" id="UP001304769"/>
    </source>
</evidence>
<reference evidence="1 2" key="1">
    <citation type="submission" date="2023-12" db="EMBL/GenBank/DDBJ databases">
        <title>Sinomonas terricola sp. nov, isolated from litchi orchard soil in Guangdong, PR China.</title>
        <authorList>
            <person name="Jiaxin W."/>
            <person name="Yang Z."/>
            <person name="Honghui Z."/>
        </authorList>
    </citation>
    <scope>NUCLEOTIDE SEQUENCE [LARGE SCALE GENOMIC DNA]</scope>
    <source>
        <strain evidence="1 2">JGH33</strain>
    </source>
</reference>
<proteinExistence type="predicted"/>
<protein>
    <submittedName>
        <fullName evidence="1">Uncharacterized protein</fullName>
    </submittedName>
</protein>
<name>A0ABU5TAU1_9MICC</name>
<evidence type="ECO:0000313" key="1">
    <source>
        <dbReference type="EMBL" id="MEA5456787.1"/>
    </source>
</evidence>
<dbReference type="RefSeq" id="WP_323280692.1">
    <property type="nucleotide sequence ID" value="NZ_JAYGGQ010000017.1"/>
</dbReference>
<sequence>MKASHRFDVDAEGMESLIDAARCLHEIDSLRPAEITTLFRLMQYDNLLVILREVLDVLGLRRSGLLSRWD</sequence>
<organism evidence="1 2">
    <name type="scientific">Sinomonas terricola</name>
    <dbReference type="NCBI Taxonomy" id="3110330"/>
    <lineage>
        <taxon>Bacteria</taxon>
        <taxon>Bacillati</taxon>
        <taxon>Actinomycetota</taxon>
        <taxon>Actinomycetes</taxon>
        <taxon>Micrococcales</taxon>
        <taxon>Micrococcaceae</taxon>
        <taxon>Sinomonas</taxon>
    </lineage>
</organism>
<dbReference type="EMBL" id="JAYGGQ010000017">
    <property type="protein sequence ID" value="MEA5456787.1"/>
    <property type="molecule type" value="Genomic_DNA"/>
</dbReference>
<gene>
    <name evidence="1" type="ORF">SPF06_18850</name>
</gene>
<accession>A0ABU5TAU1</accession>
<comment type="caution">
    <text evidence="1">The sequence shown here is derived from an EMBL/GenBank/DDBJ whole genome shotgun (WGS) entry which is preliminary data.</text>
</comment>
<keyword evidence="2" id="KW-1185">Reference proteome</keyword>
<dbReference type="Proteomes" id="UP001304769">
    <property type="component" value="Unassembled WGS sequence"/>
</dbReference>